<sequence length="315" mass="35936">MINASLPAASSVASPRSVSLDSNPPMQNQERNQRYNQLIERFMSECSSADLKPILERAALFGRNTDPMEAFPMYLTREVRTVQGGELQGVMIFQDSVQGRCWFFSPFGVEAYDNVQAFSENQPWQLDLAARVNAYHNVQAFSEDQSWQSAIAAAAPGNPFDRLLDIPVRQPRGAVFIARDHSNLEGIEQQGWEAMLELMQTAQEIAGQAVNVLQEHRDNRAQALEQLSQSRACSNAIEHHRLEMEQLISLVREEYPQRFTDLDEAKHEQLESIDASNDIDYRFEVERLRRTADKQEVELLLEIVAERFGREVTHL</sequence>
<name>A0A5E6SGF5_PSEFL</name>
<protein>
    <submittedName>
        <fullName evidence="3">Uncharacterized protein</fullName>
    </submittedName>
</protein>
<dbReference type="EMBL" id="OZ024668">
    <property type="protein sequence ID" value="CAK9888904.1"/>
    <property type="molecule type" value="Genomic_DNA"/>
</dbReference>
<evidence type="ECO:0000313" key="3">
    <source>
        <dbReference type="EMBL" id="VVM79791.1"/>
    </source>
</evidence>
<dbReference type="RefSeq" id="WP_150776889.1">
    <property type="nucleotide sequence ID" value="NZ_OZ024668.1"/>
</dbReference>
<dbReference type="Proteomes" id="UP000326595">
    <property type="component" value="Chromosome"/>
</dbReference>
<feature type="compositionally biased region" description="Low complexity" evidence="1">
    <location>
        <begin position="1"/>
        <end position="22"/>
    </location>
</feature>
<evidence type="ECO:0000256" key="1">
    <source>
        <dbReference type="SAM" id="MobiDB-lite"/>
    </source>
</evidence>
<gene>
    <name evidence="2" type="ORF">PS652_01733</name>
    <name evidence="3" type="ORF">PS652_02227</name>
</gene>
<feature type="region of interest" description="Disordered" evidence="1">
    <location>
        <begin position="1"/>
        <end position="30"/>
    </location>
</feature>
<evidence type="ECO:0000313" key="2">
    <source>
        <dbReference type="EMBL" id="CAK9888904.1"/>
    </source>
</evidence>
<organism evidence="3">
    <name type="scientific">Pseudomonas fluorescens</name>
    <dbReference type="NCBI Taxonomy" id="294"/>
    <lineage>
        <taxon>Bacteria</taxon>
        <taxon>Pseudomonadati</taxon>
        <taxon>Pseudomonadota</taxon>
        <taxon>Gammaproteobacteria</taxon>
        <taxon>Pseudomonadales</taxon>
        <taxon>Pseudomonadaceae</taxon>
        <taxon>Pseudomonas</taxon>
    </lineage>
</organism>
<dbReference type="AlphaFoldDB" id="A0A5E6SGF5"/>
<evidence type="ECO:0000313" key="4">
    <source>
        <dbReference type="Proteomes" id="UP000326595"/>
    </source>
</evidence>
<dbReference type="EMBL" id="CABVHG010000011">
    <property type="protein sequence ID" value="VVM79791.1"/>
    <property type="molecule type" value="Genomic_DNA"/>
</dbReference>
<proteinExistence type="predicted"/>
<reference evidence="2 4" key="2">
    <citation type="submission" date="2024-03" db="EMBL/GenBank/DDBJ databases">
        <authorList>
            <person name="Alaster D. Moffat"/>
            <person name="Govind Chandra"/>
            <person name="Andrew W. Truman"/>
        </authorList>
    </citation>
    <scope>NUCLEOTIDE SEQUENCE [LARGE SCALE GENOMIC DNA]</scope>
    <source>
        <strain evidence="2">PS652</strain>
    </source>
</reference>
<accession>A0A5E6SGF5</accession>
<reference evidence="3" key="1">
    <citation type="submission" date="2019-09" db="EMBL/GenBank/DDBJ databases">
        <authorList>
            <person name="Chandra G."/>
            <person name="Truman W A."/>
        </authorList>
    </citation>
    <scope>NUCLEOTIDE SEQUENCE [LARGE SCALE GENOMIC DNA]</scope>
    <source>
        <strain evidence="3">PS652</strain>
    </source>
</reference>